<keyword evidence="2" id="KW-1185">Reference proteome</keyword>
<dbReference type="GeneID" id="95589839"/>
<comment type="caution">
    <text evidence="1">The sequence shown here is derived from an EMBL/GenBank/DDBJ whole genome shotgun (WGS) entry which is preliminary data.</text>
</comment>
<accession>A0ABQ3STX3</accession>
<organism evidence="1 2">
    <name type="scientific">Streptomyces nojiriensis</name>
    <dbReference type="NCBI Taxonomy" id="66374"/>
    <lineage>
        <taxon>Bacteria</taxon>
        <taxon>Bacillati</taxon>
        <taxon>Actinomycetota</taxon>
        <taxon>Actinomycetes</taxon>
        <taxon>Kitasatosporales</taxon>
        <taxon>Streptomycetaceae</taxon>
        <taxon>Streptomyces</taxon>
    </lineage>
</organism>
<evidence type="ECO:0000313" key="2">
    <source>
        <dbReference type="Proteomes" id="UP000613974"/>
    </source>
</evidence>
<dbReference type="RefSeq" id="WP_189736470.1">
    <property type="nucleotide sequence ID" value="NZ_BMRL01000004.1"/>
</dbReference>
<sequence>MGRFWDKRTGTRYPPHQVAPVDAHRLREALLALGGPGARFAVREGTAGERADLVAECRIGEMRLTLKTSMLLVPAKHEVRTLEERWEPAVEHSGEQYGRGPGKAVYRQWEFQRGADGRRRKVETFRFETAEMKNPLQNTILRAGWTWRGVLFRL</sequence>
<protein>
    <submittedName>
        <fullName evidence="1">Uncharacterized protein</fullName>
    </submittedName>
</protein>
<proteinExistence type="predicted"/>
<dbReference type="EMBL" id="BNEC01000005">
    <property type="protein sequence ID" value="GHI71601.1"/>
    <property type="molecule type" value="Genomic_DNA"/>
</dbReference>
<evidence type="ECO:0000313" key="1">
    <source>
        <dbReference type="EMBL" id="GHI71601.1"/>
    </source>
</evidence>
<reference evidence="2" key="1">
    <citation type="submission" date="2023-07" db="EMBL/GenBank/DDBJ databases">
        <title>Whole genome shotgun sequence of Streptomyces nojiriensis NBRC 13794.</title>
        <authorList>
            <person name="Komaki H."/>
            <person name="Tamura T."/>
        </authorList>
    </citation>
    <scope>NUCLEOTIDE SEQUENCE [LARGE SCALE GENOMIC DNA]</scope>
    <source>
        <strain evidence="2">NBRC 13794</strain>
    </source>
</reference>
<gene>
    <name evidence="1" type="ORF">Snoj_55190</name>
</gene>
<name>A0ABQ3STX3_9ACTN</name>
<dbReference type="Proteomes" id="UP000613974">
    <property type="component" value="Unassembled WGS sequence"/>
</dbReference>